<accession>A0A2P2IQC1</accession>
<reference evidence="1" key="1">
    <citation type="submission" date="2018-02" db="EMBL/GenBank/DDBJ databases">
        <title>Rhizophora mucronata_Transcriptome.</title>
        <authorList>
            <person name="Meera S.P."/>
            <person name="Sreeshan A."/>
            <person name="Augustine A."/>
        </authorList>
    </citation>
    <scope>NUCLEOTIDE SEQUENCE</scope>
    <source>
        <tissue evidence="1">Leaf</tissue>
    </source>
</reference>
<dbReference type="EMBL" id="GGEC01002921">
    <property type="protein sequence ID" value="MBW83404.1"/>
    <property type="molecule type" value="Transcribed_RNA"/>
</dbReference>
<proteinExistence type="predicted"/>
<name>A0A2P2IQC1_RHIMU</name>
<evidence type="ECO:0000313" key="1">
    <source>
        <dbReference type="EMBL" id="MBW83404.1"/>
    </source>
</evidence>
<dbReference type="AlphaFoldDB" id="A0A2P2IQC1"/>
<sequence length="41" mass="4755">MENMPKMCRGQRSIGNRCRALVGSACYRLLDILICNRVQQR</sequence>
<protein>
    <submittedName>
        <fullName evidence="1">Uncharacterized protein</fullName>
    </submittedName>
</protein>
<organism evidence="1">
    <name type="scientific">Rhizophora mucronata</name>
    <name type="common">Asiatic mangrove</name>
    <dbReference type="NCBI Taxonomy" id="61149"/>
    <lineage>
        <taxon>Eukaryota</taxon>
        <taxon>Viridiplantae</taxon>
        <taxon>Streptophyta</taxon>
        <taxon>Embryophyta</taxon>
        <taxon>Tracheophyta</taxon>
        <taxon>Spermatophyta</taxon>
        <taxon>Magnoliopsida</taxon>
        <taxon>eudicotyledons</taxon>
        <taxon>Gunneridae</taxon>
        <taxon>Pentapetalae</taxon>
        <taxon>rosids</taxon>
        <taxon>fabids</taxon>
        <taxon>Malpighiales</taxon>
        <taxon>Rhizophoraceae</taxon>
        <taxon>Rhizophora</taxon>
    </lineage>
</organism>